<dbReference type="PANTHER" id="PTHR10740:SF15">
    <property type="entry name" value="EGF-LIKE DOMAIN-CONTAINING PROTEIN"/>
    <property type="match status" value="1"/>
</dbReference>
<dbReference type="GO" id="GO:0045840">
    <property type="term" value="P:positive regulation of mitotic nuclear division"/>
    <property type="evidence" value="ECO:0007669"/>
    <property type="project" value="TreeGrafter"/>
</dbReference>
<evidence type="ECO:0000259" key="5">
    <source>
        <dbReference type="PROSITE" id="PS50026"/>
    </source>
</evidence>
<protein>
    <submittedName>
        <fullName evidence="6">Neuregulin 4</fullName>
    </submittedName>
</protein>
<dbReference type="GeneTree" id="ENSGT00940000175594"/>
<dbReference type="GO" id="GO:0008083">
    <property type="term" value="F:growth factor activity"/>
    <property type="evidence" value="ECO:0007669"/>
    <property type="project" value="TreeGrafter"/>
</dbReference>
<dbReference type="Proteomes" id="UP000264800">
    <property type="component" value="Unplaced"/>
</dbReference>
<evidence type="ECO:0000256" key="1">
    <source>
        <dbReference type="ARBA" id="ARBA00022536"/>
    </source>
</evidence>
<dbReference type="Gene3D" id="2.10.25.10">
    <property type="entry name" value="Laminin"/>
    <property type="match status" value="1"/>
</dbReference>
<dbReference type="OMA" id="EDATYCM"/>
<dbReference type="GO" id="GO:0005615">
    <property type="term" value="C:extracellular space"/>
    <property type="evidence" value="ECO:0007669"/>
    <property type="project" value="TreeGrafter"/>
</dbReference>
<dbReference type="PANTHER" id="PTHR10740">
    <property type="entry name" value="TRANSFORMING GROWTH FACTOR ALPHA"/>
    <property type="match status" value="1"/>
</dbReference>
<sequence length="106" mass="11871">MMAEHGKPCEAQEATYCMNGATCYKITSVNALSCRCTENYKGSRCELLQLSSRFLNDQDTGLLAAAIIVAILILVVLGFVIYYTYKMVKTNKKIKNQEYQNVKSKA</sequence>
<reference evidence="6" key="2">
    <citation type="submission" date="2025-09" db="UniProtKB">
        <authorList>
            <consortium name="Ensembl"/>
        </authorList>
    </citation>
    <scope>IDENTIFICATION</scope>
</reference>
<keyword evidence="1 3" id="KW-0245">EGF-like domain</keyword>
<name>A0A3Q3BF21_KRYMA</name>
<proteinExistence type="predicted"/>
<dbReference type="SUPFAM" id="SSF57196">
    <property type="entry name" value="EGF/Laminin"/>
    <property type="match status" value="1"/>
</dbReference>
<evidence type="ECO:0000313" key="7">
    <source>
        <dbReference type="Proteomes" id="UP000264800"/>
    </source>
</evidence>
<organism evidence="6 7">
    <name type="scientific">Kryptolebias marmoratus</name>
    <name type="common">Mangrove killifish</name>
    <name type="synonym">Rivulus marmoratus</name>
    <dbReference type="NCBI Taxonomy" id="37003"/>
    <lineage>
        <taxon>Eukaryota</taxon>
        <taxon>Metazoa</taxon>
        <taxon>Chordata</taxon>
        <taxon>Craniata</taxon>
        <taxon>Vertebrata</taxon>
        <taxon>Euteleostomi</taxon>
        <taxon>Actinopterygii</taxon>
        <taxon>Neopterygii</taxon>
        <taxon>Teleostei</taxon>
        <taxon>Neoteleostei</taxon>
        <taxon>Acanthomorphata</taxon>
        <taxon>Ovalentaria</taxon>
        <taxon>Atherinomorphae</taxon>
        <taxon>Cyprinodontiformes</taxon>
        <taxon>Rivulidae</taxon>
        <taxon>Kryptolebias</taxon>
    </lineage>
</organism>
<dbReference type="PROSITE" id="PS00022">
    <property type="entry name" value="EGF_1"/>
    <property type="match status" value="1"/>
</dbReference>
<keyword evidence="4" id="KW-1133">Transmembrane helix</keyword>
<dbReference type="PROSITE" id="PS50026">
    <property type="entry name" value="EGF_3"/>
    <property type="match status" value="1"/>
</dbReference>
<dbReference type="AlphaFoldDB" id="A0A3Q3BF21"/>
<dbReference type="STRING" id="37003.ENSKMAP00000023344"/>
<dbReference type="GO" id="GO:0007173">
    <property type="term" value="P:epidermal growth factor receptor signaling pathway"/>
    <property type="evidence" value="ECO:0007669"/>
    <property type="project" value="TreeGrafter"/>
</dbReference>
<evidence type="ECO:0000313" key="6">
    <source>
        <dbReference type="Ensembl" id="ENSKMAP00000023344.1"/>
    </source>
</evidence>
<dbReference type="InterPro" id="IPR000742">
    <property type="entry name" value="EGF"/>
</dbReference>
<feature type="disulfide bond" evidence="3">
    <location>
        <begin position="36"/>
        <end position="45"/>
    </location>
</feature>
<keyword evidence="4" id="KW-0472">Membrane</keyword>
<feature type="domain" description="EGF-like" evidence="5">
    <location>
        <begin position="5"/>
        <end position="46"/>
    </location>
</feature>
<dbReference type="Ensembl" id="ENSKMAT00000023641.1">
    <property type="protein sequence ID" value="ENSKMAP00000023344.1"/>
    <property type="gene ID" value="ENSKMAG00000017325.1"/>
</dbReference>
<keyword evidence="7" id="KW-1185">Reference proteome</keyword>
<comment type="caution">
    <text evidence="3">Lacks conserved residue(s) required for the propagation of feature annotation.</text>
</comment>
<evidence type="ECO:0000256" key="3">
    <source>
        <dbReference type="PROSITE-ProRule" id="PRU00076"/>
    </source>
</evidence>
<evidence type="ECO:0000256" key="4">
    <source>
        <dbReference type="SAM" id="Phobius"/>
    </source>
</evidence>
<dbReference type="GO" id="GO:0005154">
    <property type="term" value="F:epidermal growth factor receptor binding"/>
    <property type="evidence" value="ECO:0007669"/>
    <property type="project" value="TreeGrafter"/>
</dbReference>
<evidence type="ECO:0000256" key="2">
    <source>
        <dbReference type="ARBA" id="ARBA00023157"/>
    </source>
</evidence>
<accession>A0A3Q3BF21</accession>
<keyword evidence="2 3" id="KW-1015">Disulfide bond</keyword>
<reference evidence="6" key="1">
    <citation type="submission" date="2025-08" db="UniProtKB">
        <authorList>
            <consortium name="Ensembl"/>
        </authorList>
    </citation>
    <scope>IDENTIFICATION</scope>
</reference>
<dbReference type="GO" id="GO:0008284">
    <property type="term" value="P:positive regulation of cell population proliferation"/>
    <property type="evidence" value="ECO:0007669"/>
    <property type="project" value="TreeGrafter"/>
</dbReference>
<feature type="disulfide bond" evidence="3">
    <location>
        <begin position="17"/>
        <end position="34"/>
    </location>
</feature>
<feature type="transmembrane region" description="Helical" evidence="4">
    <location>
        <begin position="62"/>
        <end position="85"/>
    </location>
</feature>
<keyword evidence="4" id="KW-0812">Transmembrane</keyword>